<feature type="transmembrane region" description="Helical" evidence="9">
    <location>
        <begin position="590"/>
        <end position="608"/>
    </location>
</feature>
<dbReference type="EMBL" id="JAJOMB010000001">
    <property type="protein sequence ID" value="MCD5309941.1"/>
    <property type="molecule type" value="Genomic_DNA"/>
</dbReference>
<feature type="transmembrane region" description="Helical" evidence="9">
    <location>
        <begin position="798"/>
        <end position="819"/>
    </location>
</feature>
<dbReference type="NCBIfam" id="TIGR01695">
    <property type="entry name" value="murJ_mviN"/>
    <property type="match status" value="1"/>
</dbReference>
<feature type="transmembrane region" description="Helical" evidence="9">
    <location>
        <begin position="629"/>
        <end position="648"/>
    </location>
</feature>
<dbReference type="Proteomes" id="UP001138997">
    <property type="component" value="Unassembled WGS sequence"/>
</dbReference>
<dbReference type="PRINTS" id="PR01806">
    <property type="entry name" value="VIRFACTRMVIN"/>
</dbReference>
<keyword evidence="7 9" id="KW-0472">Membrane</keyword>
<feature type="transmembrane region" description="Helical" evidence="9">
    <location>
        <begin position="457"/>
        <end position="480"/>
    </location>
</feature>
<evidence type="ECO:0000256" key="5">
    <source>
        <dbReference type="ARBA" id="ARBA00022984"/>
    </source>
</evidence>
<feature type="transmembrane region" description="Helical" evidence="9">
    <location>
        <begin position="766"/>
        <end position="786"/>
    </location>
</feature>
<evidence type="ECO:0000256" key="8">
    <source>
        <dbReference type="SAM" id="MobiDB-lite"/>
    </source>
</evidence>
<evidence type="ECO:0000256" key="7">
    <source>
        <dbReference type="ARBA" id="ARBA00023136"/>
    </source>
</evidence>
<dbReference type="AlphaFoldDB" id="A0A9X1SS60"/>
<organism evidence="10 11">
    <name type="scientific">Kineosporia babensis</name>
    <dbReference type="NCBI Taxonomy" id="499548"/>
    <lineage>
        <taxon>Bacteria</taxon>
        <taxon>Bacillati</taxon>
        <taxon>Actinomycetota</taxon>
        <taxon>Actinomycetes</taxon>
        <taxon>Kineosporiales</taxon>
        <taxon>Kineosporiaceae</taxon>
        <taxon>Kineosporia</taxon>
    </lineage>
</organism>
<feature type="transmembrane region" description="Helical" evidence="9">
    <location>
        <begin position="700"/>
        <end position="724"/>
    </location>
</feature>
<evidence type="ECO:0000256" key="9">
    <source>
        <dbReference type="SAM" id="Phobius"/>
    </source>
</evidence>
<dbReference type="PANTHER" id="PTHR47019">
    <property type="entry name" value="LIPID II FLIPPASE MURJ"/>
    <property type="match status" value="1"/>
</dbReference>
<gene>
    <name evidence="10" type="primary">murJ</name>
    <name evidence="10" type="ORF">LR394_03480</name>
</gene>
<dbReference type="GO" id="GO:0009252">
    <property type="term" value="P:peptidoglycan biosynthetic process"/>
    <property type="evidence" value="ECO:0007669"/>
    <property type="project" value="UniProtKB-KW"/>
</dbReference>
<dbReference type="CDD" id="cd13123">
    <property type="entry name" value="MATE_MurJ_like"/>
    <property type="match status" value="1"/>
</dbReference>
<keyword evidence="5" id="KW-0573">Peptidoglycan synthesis</keyword>
<sequence length="852" mass="92075">MSGWRPDDAAHPPDPDRPMRPRRTDNPYEEPYEQLPEDPYAEDPYAAQREAEYVAKHDDQSADPEYNGPADAWWNQPVSPAEPTRPMQHDRPRRARRQEQQEVSPSEPTRRVRPYRPEQARYTDSPEPGGQPPYGQDFEPKDDRGQYESFDEYATGESPVGGSSEPYDQSREADYNQPYFHALDPETPAPRASTRRGWRSPPPSTPPSKHYDLSGLDPAELTGSLSLLGLEGPVQPADITRPIQAIQAPIARAPRRPMPPTAPPLRPRDRNRGYVEPEELEEEPLEAEPEAEAKPASRTSSLLGSSALMAAGTAVSRVLGFVRAAVLVAAVMPDSNGVADAFSVANIMPNALYILLAGGVLNAVLVPQIAKAARQPDGGEDYINRLLTSALALLVVVTAVVTLASPLLVRVYSSADPASDVFALATAFSLWCMPQVFFYGLYTLLGQVLNARGSFGAFMWAPVVNNIVSIVGLVIFIALYGRGIQPVDTWDTTKIFILAASQTLGVAAQAVILIPLLKRNGVRYRPKFGLRGVGLASASRVAGWTFAAVVVQQLAFVVISRVTTIASDLLKDRPEAAIKTGKVIYDNAQLLFMLPHSLVAVSLVTALFTRMANAASENRIRDVRADLSLGLRLTGLATVVSTAAILALGPFITASMFPGNDRADTTGIAYVVMAMALGLVPFSAQYLFQRVFYAFEDAKTPFFIQVAASATWATGNLASLFLLRDSAPEYIVVGVGVSMAAANLVGAGLSYTILRRRFGDLDSHQVVRAHVEMIVVAAIGGAIAWLLAQSTVSILGDSWIACVIAAAIGGISLLVIYVAGLRQLGVAEIEDVMGPVLRRLPSTPKELARHAR</sequence>
<comment type="caution">
    <text evidence="10">The sequence shown here is derived from an EMBL/GenBank/DDBJ whole genome shotgun (WGS) entry which is preliminary data.</text>
</comment>
<evidence type="ECO:0000256" key="2">
    <source>
        <dbReference type="ARBA" id="ARBA00022475"/>
    </source>
</evidence>
<feature type="transmembrane region" description="Helical" evidence="9">
    <location>
        <begin position="382"/>
        <end position="409"/>
    </location>
</feature>
<feature type="transmembrane region" description="Helical" evidence="9">
    <location>
        <begin position="668"/>
        <end position="688"/>
    </location>
</feature>
<feature type="transmembrane region" description="Helical" evidence="9">
    <location>
        <begin position="351"/>
        <end position="370"/>
    </location>
</feature>
<dbReference type="RefSeq" id="WP_231438854.1">
    <property type="nucleotide sequence ID" value="NZ_JAJOMB010000001.1"/>
</dbReference>
<keyword evidence="3 9" id="KW-0812">Transmembrane</keyword>
<dbReference type="PANTHER" id="PTHR47019:SF1">
    <property type="entry name" value="LIPID II FLIPPASE MURJ"/>
    <property type="match status" value="1"/>
</dbReference>
<dbReference type="GO" id="GO:0008360">
    <property type="term" value="P:regulation of cell shape"/>
    <property type="evidence" value="ECO:0007669"/>
    <property type="project" value="UniProtKB-KW"/>
</dbReference>
<feature type="compositionally biased region" description="Basic and acidic residues" evidence="8">
    <location>
        <begin position="1"/>
        <end position="26"/>
    </location>
</feature>
<dbReference type="GO" id="GO:0005886">
    <property type="term" value="C:plasma membrane"/>
    <property type="evidence" value="ECO:0007669"/>
    <property type="project" value="UniProtKB-SubCell"/>
</dbReference>
<evidence type="ECO:0000256" key="6">
    <source>
        <dbReference type="ARBA" id="ARBA00022989"/>
    </source>
</evidence>
<feature type="transmembrane region" description="Helical" evidence="9">
    <location>
        <begin position="730"/>
        <end position="754"/>
    </location>
</feature>
<feature type="compositionally biased region" description="Acidic residues" evidence="8">
    <location>
        <begin position="276"/>
        <end position="290"/>
    </location>
</feature>
<evidence type="ECO:0000256" key="4">
    <source>
        <dbReference type="ARBA" id="ARBA00022960"/>
    </source>
</evidence>
<evidence type="ECO:0000256" key="3">
    <source>
        <dbReference type="ARBA" id="ARBA00022692"/>
    </source>
</evidence>
<keyword evidence="4" id="KW-0133">Cell shape</keyword>
<dbReference type="GO" id="GO:0034204">
    <property type="term" value="P:lipid translocation"/>
    <property type="evidence" value="ECO:0007669"/>
    <property type="project" value="TreeGrafter"/>
</dbReference>
<comment type="subcellular location">
    <subcellularLocation>
        <location evidence="1">Cell membrane</location>
        <topology evidence="1">Multi-pass membrane protein</topology>
    </subcellularLocation>
</comment>
<accession>A0A9X1SS60</accession>
<evidence type="ECO:0000256" key="1">
    <source>
        <dbReference type="ARBA" id="ARBA00004651"/>
    </source>
</evidence>
<keyword evidence="6 9" id="KW-1133">Transmembrane helix</keyword>
<dbReference type="InterPro" id="IPR051050">
    <property type="entry name" value="Lipid_II_flippase_MurJ/MviN"/>
</dbReference>
<feature type="region of interest" description="Disordered" evidence="8">
    <location>
        <begin position="1"/>
        <end position="217"/>
    </location>
</feature>
<protein>
    <submittedName>
        <fullName evidence="10">Murein biosynthesis integral membrane protein MurJ</fullName>
    </submittedName>
</protein>
<feature type="transmembrane region" description="Helical" evidence="9">
    <location>
        <begin position="538"/>
        <end position="559"/>
    </location>
</feature>
<dbReference type="GO" id="GO:0015648">
    <property type="term" value="F:lipid-linked peptidoglycan transporter activity"/>
    <property type="evidence" value="ECO:0007669"/>
    <property type="project" value="TreeGrafter"/>
</dbReference>
<feature type="compositionally biased region" description="Basic and acidic residues" evidence="8">
    <location>
        <begin position="266"/>
        <end position="275"/>
    </location>
</feature>
<feature type="region of interest" description="Disordered" evidence="8">
    <location>
        <begin position="247"/>
        <end position="298"/>
    </location>
</feature>
<name>A0A9X1SS60_9ACTN</name>
<dbReference type="Pfam" id="PF03023">
    <property type="entry name" value="MurJ"/>
    <property type="match status" value="1"/>
</dbReference>
<keyword evidence="2" id="KW-1003">Cell membrane</keyword>
<evidence type="ECO:0000313" key="11">
    <source>
        <dbReference type="Proteomes" id="UP001138997"/>
    </source>
</evidence>
<dbReference type="InterPro" id="IPR004268">
    <property type="entry name" value="MurJ"/>
</dbReference>
<feature type="compositionally biased region" description="Basic and acidic residues" evidence="8">
    <location>
        <begin position="49"/>
        <end position="60"/>
    </location>
</feature>
<proteinExistence type="predicted"/>
<feature type="transmembrane region" description="Helical" evidence="9">
    <location>
        <begin position="495"/>
        <end position="517"/>
    </location>
</feature>
<feature type="transmembrane region" description="Helical" evidence="9">
    <location>
        <begin position="421"/>
        <end position="445"/>
    </location>
</feature>
<evidence type="ECO:0000313" key="10">
    <source>
        <dbReference type="EMBL" id="MCD5309941.1"/>
    </source>
</evidence>
<reference evidence="10" key="1">
    <citation type="submission" date="2021-11" db="EMBL/GenBank/DDBJ databases">
        <title>Streptomyces corallinus and Kineosporia corallina sp. nov., two new coral-derived marine actinobacteria.</title>
        <authorList>
            <person name="Buangrab K."/>
            <person name="Sutthacheep M."/>
            <person name="Yeemin T."/>
            <person name="Harunari E."/>
            <person name="Igarashi Y."/>
            <person name="Sripreechasak P."/>
            <person name="Kanchanasin P."/>
            <person name="Tanasupawat S."/>
            <person name="Phongsopitanun W."/>
        </authorList>
    </citation>
    <scope>NUCLEOTIDE SEQUENCE</scope>
    <source>
        <strain evidence="10">JCM 31032</strain>
    </source>
</reference>
<feature type="compositionally biased region" description="Pro residues" evidence="8">
    <location>
        <begin position="256"/>
        <end position="265"/>
    </location>
</feature>
<keyword evidence="11" id="KW-1185">Reference proteome</keyword>
<feature type="compositionally biased region" description="Acidic residues" evidence="8">
    <location>
        <begin position="27"/>
        <end position="41"/>
    </location>
</feature>